<evidence type="ECO:0000313" key="4">
    <source>
        <dbReference type="Proteomes" id="UP000018144"/>
    </source>
</evidence>
<feature type="compositionally biased region" description="Basic and acidic residues" evidence="1">
    <location>
        <begin position="515"/>
        <end position="528"/>
    </location>
</feature>
<proteinExistence type="predicted"/>
<dbReference type="Proteomes" id="UP000018144">
    <property type="component" value="Unassembled WGS sequence"/>
</dbReference>
<evidence type="ECO:0000313" key="3">
    <source>
        <dbReference type="EMBL" id="CCX33805.1"/>
    </source>
</evidence>
<reference evidence="3 4" key="1">
    <citation type="journal article" date="2013" name="PLoS Genet.">
        <title>The genome and development-dependent transcriptomes of Pyronema confluens: a window into fungal evolution.</title>
        <authorList>
            <person name="Traeger S."/>
            <person name="Altegoer F."/>
            <person name="Freitag M."/>
            <person name="Gabaldon T."/>
            <person name="Kempken F."/>
            <person name="Kumar A."/>
            <person name="Marcet-Houben M."/>
            <person name="Poggeler S."/>
            <person name="Stajich J.E."/>
            <person name="Nowrousian M."/>
        </authorList>
    </citation>
    <scope>NUCLEOTIDE SEQUENCE [LARGE SCALE GENOMIC DNA]</scope>
    <source>
        <strain evidence="4">CBS 100304</strain>
        <tissue evidence="3">Vegetative mycelium</tissue>
    </source>
</reference>
<feature type="compositionally biased region" description="Polar residues" evidence="1">
    <location>
        <begin position="459"/>
        <end position="470"/>
    </location>
</feature>
<feature type="region of interest" description="Disordered" evidence="1">
    <location>
        <begin position="287"/>
        <end position="574"/>
    </location>
</feature>
<sequence>MKPHQLATLAIAFLADLTVSAPVAPRDEEGLRFVSKYPQHPTNLGYGDNYPKYWLNEGYNPSDFPARIPFYPYPYSTAWKSQEAPQSPDDVQVKTVETTAPVVVDETIETAPKWVAPHGFPASKTPAKDAIQAFSTQYTDEESGLQVTEEEGAAAVAAASDPLEAPLAKALAIDEAKAIKEVEGTTKSTTLTKGTEGYSKTVTNAAAPAAVVEQPQDWSQFSYALVQDSVLEPEVTATEDNKLPKTDALGKILSLLGATEAGENWYDNLLQKRDGGWPEHIQAKADKMMKSAAAMQDRGANVMAAEQQKQAEPKKDSAKADPKKDSKAEPKKGDSKEAKAPPRKEQPIPVEDKADMQKDKKKMPGDAAKSSNKEKSHLPKNPSPATAEKKDAPVEEKPKPKAKKKKEDPMMKDELPPSSGNMKKPKKPKQSHQGPEAVKPQDKPGKRGKKGKPARNSKNRPQQDNLPKQTRNGKDKAPKPDQIHMDDMNLAKRDAAAEPIRGQSNVKHFSNKNAPKPEAEGCAEEKPCPHHKQGGRGFKSSQLSNGPSGHARPNINQDRPQKKKDRGASRKAVSTGFEDQILKKFSDDHMNDVFAEEGVDADDFENDAVDNIIDTISDQVAEYYQDESADVEESIIAKRDVDKVVEIIDCPPPTQEQIAAIQNEFSGVEKRQVINRKTLACGPPVTIRKTLGDNAVATPTPEPVYNFYPEVTPTVHPVYNFYPEGSPDHPDVYNFYPEPTYNFYPEVTPTVHPVYNFYPEGSPNHPDVYNFYPEHKGVAAQAVSVAQLDKLPINIAGFVPSQVAPEVVVPQTPVPTATKPYTPYEEDDRFVMPAGFGLGQYADGQVQILAPGFGAPVDYQPWVDRAIVRGETVTLAGPTEFVTVFAPGPTGVVEVERIVSTGVEIPVEVPVKEFVEVPVSVEVPVYVTATSTQVEKVFATETVKVPVQVTATATQIETVVETRMPEIKITPKTKEQINKVNVPGTEEVVVNKKVHGTVPVTKTILVCPECETVEGVCDCGTFDHPIAKVLEGSQIADVVDGPVLATVPFDKASKIEKLSGKPATGNIIAYSGDGAGLDAYSKDVEAIEAYLKSVLPEGILAQN</sequence>
<evidence type="ECO:0000256" key="1">
    <source>
        <dbReference type="SAM" id="MobiDB-lite"/>
    </source>
</evidence>
<dbReference type="EMBL" id="HF936249">
    <property type="protein sequence ID" value="CCX33805.1"/>
    <property type="molecule type" value="Genomic_DNA"/>
</dbReference>
<protein>
    <submittedName>
        <fullName evidence="3">Uncharacterized protein</fullName>
    </submittedName>
</protein>
<feature type="chain" id="PRO_5004652524" evidence="2">
    <location>
        <begin position="21"/>
        <end position="1103"/>
    </location>
</feature>
<feature type="compositionally biased region" description="Basic and acidic residues" evidence="1">
    <location>
        <begin position="387"/>
        <end position="415"/>
    </location>
</feature>
<keyword evidence="2" id="KW-0732">Signal</keyword>
<feature type="compositionally biased region" description="Polar residues" evidence="1">
    <location>
        <begin position="502"/>
        <end position="513"/>
    </location>
</feature>
<dbReference type="OrthoDB" id="5431113at2759"/>
<feature type="compositionally biased region" description="Basic and acidic residues" evidence="1">
    <location>
        <begin position="309"/>
        <end position="364"/>
    </location>
</feature>
<feature type="signal peptide" evidence="2">
    <location>
        <begin position="1"/>
        <end position="20"/>
    </location>
</feature>
<evidence type="ECO:0000256" key="2">
    <source>
        <dbReference type="SAM" id="SignalP"/>
    </source>
</evidence>
<feature type="compositionally biased region" description="Basic residues" evidence="1">
    <location>
        <begin position="446"/>
        <end position="458"/>
    </location>
</feature>
<dbReference type="OMA" id="HPVYNFY"/>
<accession>U4LPF4</accession>
<gene>
    <name evidence="3" type="ORF">PCON_02047</name>
</gene>
<feature type="compositionally biased region" description="Basic and acidic residues" evidence="1">
    <location>
        <begin position="472"/>
        <end position="496"/>
    </location>
</feature>
<organism evidence="3 4">
    <name type="scientific">Pyronema omphalodes (strain CBS 100304)</name>
    <name type="common">Pyronema confluens</name>
    <dbReference type="NCBI Taxonomy" id="1076935"/>
    <lineage>
        <taxon>Eukaryota</taxon>
        <taxon>Fungi</taxon>
        <taxon>Dikarya</taxon>
        <taxon>Ascomycota</taxon>
        <taxon>Pezizomycotina</taxon>
        <taxon>Pezizomycetes</taxon>
        <taxon>Pezizales</taxon>
        <taxon>Pyronemataceae</taxon>
        <taxon>Pyronema</taxon>
    </lineage>
</organism>
<dbReference type="AlphaFoldDB" id="U4LPF4"/>
<keyword evidence="4" id="KW-1185">Reference proteome</keyword>
<name>U4LPF4_PYROM</name>